<feature type="domain" description="DNA methyltransferase 1-associated 1" evidence="2">
    <location>
        <begin position="14"/>
        <end position="98"/>
    </location>
</feature>
<dbReference type="GO" id="GO:0000812">
    <property type="term" value="C:Swr1 complex"/>
    <property type="evidence" value="ECO:0007669"/>
    <property type="project" value="TreeGrafter"/>
</dbReference>
<gene>
    <name evidence="3" type="ORF">BC936DRAFT_148523</name>
</gene>
<keyword evidence="4" id="KW-1185">Reference proteome</keyword>
<dbReference type="InterPro" id="IPR027109">
    <property type="entry name" value="Swc4/Dmap1"/>
</dbReference>
<dbReference type="Pfam" id="PF05499">
    <property type="entry name" value="DMAP1"/>
    <property type="match status" value="1"/>
</dbReference>
<evidence type="ECO:0000313" key="4">
    <source>
        <dbReference type="Proteomes" id="UP000268093"/>
    </source>
</evidence>
<dbReference type="Proteomes" id="UP000268093">
    <property type="component" value="Unassembled WGS sequence"/>
</dbReference>
<dbReference type="GO" id="GO:0003714">
    <property type="term" value="F:transcription corepressor activity"/>
    <property type="evidence" value="ECO:0007669"/>
    <property type="project" value="TreeGrafter"/>
</dbReference>
<feature type="region of interest" description="Disordered" evidence="1">
    <location>
        <begin position="99"/>
        <end position="129"/>
    </location>
</feature>
<organism evidence="3 4">
    <name type="scientific">Jimgerdemannia flammicorona</name>
    <dbReference type="NCBI Taxonomy" id="994334"/>
    <lineage>
        <taxon>Eukaryota</taxon>
        <taxon>Fungi</taxon>
        <taxon>Fungi incertae sedis</taxon>
        <taxon>Mucoromycota</taxon>
        <taxon>Mucoromycotina</taxon>
        <taxon>Endogonomycetes</taxon>
        <taxon>Endogonales</taxon>
        <taxon>Endogonaceae</taxon>
        <taxon>Jimgerdemannia</taxon>
    </lineage>
</organism>
<protein>
    <recommendedName>
        <fullName evidence="2">DNA methyltransferase 1-associated 1 domain-containing protein</fullName>
    </recommendedName>
</protein>
<dbReference type="EMBL" id="RBNI01007689">
    <property type="protein sequence ID" value="RUP45176.1"/>
    <property type="molecule type" value="Genomic_DNA"/>
</dbReference>
<name>A0A433D2U6_9FUNG</name>
<proteinExistence type="predicted"/>
<dbReference type="InterPro" id="IPR008468">
    <property type="entry name" value="DMAP1"/>
</dbReference>
<dbReference type="GO" id="GO:0006281">
    <property type="term" value="P:DNA repair"/>
    <property type="evidence" value="ECO:0007669"/>
    <property type="project" value="InterPro"/>
</dbReference>
<evidence type="ECO:0000313" key="3">
    <source>
        <dbReference type="EMBL" id="RUP45176.1"/>
    </source>
</evidence>
<accession>A0A433D2U6</accession>
<comment type="caution">
    <text evidence="3">The sequence shown here is derived from an EMBL/GenBank/DDBJ whole genome shotgun (WGS) entry which is preliminary data.</text>
</comment>
<dbReference type="GO" id="GO:0006338">
    <property type="term" value="P:chromatin remodeling"/>
    <property type="evidence" value="ECO:0007669"/>
    <property type="project" value="InterPro"/>
</dbReference>
<evidence type="ECO:0000256" key="1">
    <source>
        <dbReference type="SAM" id="MobiDB-lite"/>
    </source>
</evidence>
<dbReference type="PANTHER" id="PTHR12855:SF10">
    <property type="entry name" value="DNA METHYLTRANSFERASE 1-ASSOCIATED PROTEIN 1"/>
    <property type="match status" value="1"/>
</dbReference>
<dbReference type="GO" id="GO:0035267">
    <property type="term" value="C:NuA4 histone acetyltransferase complex"/>
    <property type="evidence" value="ECO:0007669"/>
    <property type="project" value="InterPro"/>
</dbReference>
<sequence>MQSTSTVMSPVESLMVEKKEKLVPGVFVRSQKITPIKPNMVLKVTKFMDELIILPRPVMPTSQVCAKFEHLQSSILTLLDLKKVADKLEHELKVKRLQKAKESGAAGADNGEGTSLTGPGSAAGAAGTTTPTAVRVRAIYTSVHV</sequence>
<feature type="compositionally biased region" description="Low complexity" evidence="1">
    <location>
        <begin position="113"/>
        <end position="129"/>
    </location>
</feature>
<reference evidence="3 4" key="1">
    <citation type="journal article" date="2018" name="New Phytol.">
        <title>Phylogenomics of Endogonaceae and evolution of mycorrhizas within Mucoromycota.</title>
        <authorList>
            <person name="Chang Y."/>
            <person name="Desiro A."/>
            <person name="Na H."/>
            <person name="Sandor L."/>
            <person name="Lipzen A."/>
            <person name="Clum A."/>
            <person name="Barry K."/>
            <person name="Grigoriev I.V."/>
            <person name="Martin F.M."/>
            <person name="Stajich J.E."/>
            <person name="Smith M.E."/>
            <person name="Bonito G."/>
            <person name="Spatafora J.W."/>
        </authorList>
    </citation>
    <scope>NUCLEOTIDE SEQUENCE [LARGE SCALE GENOMIC DNA]</scope>
    <source>
        <strain evidence="3 4">GMNB39</strain>
    </source>
</reference>
<dbReference type="AlphaFoldDB" id="A0A433D2U6"/>
<dbReference type="GO" id="GO:0000122">
    <property type="term" value="P:negative regulation of transcription by RNA polymerase II"/>
    <property type="evidence" value="ECO:0007669"/>
    <property type="project" value="TreeGrafter"/>
</dbReference>
<dbReference type="PANTHER" id="PTHR12855">
    <property type="entry name" value="DNA METHYLTRANSFERASE 1-ASSOCIATED PROTEIN 1 FAMILY MEMBER"/>
    <property type="match status" value="1"/>
</dbReference>
<evidence type="ECO:0000259" key="2">
    <source>
        <dbReference type="Pfam" id="PF05499"/>
    </source>
</evidence>
<dbReference type="OrthoDB" id="19740at2759"/>